<dbReference type="GO" id="GO:0048812">
    <property type="term" value="P:neuron projection morphogenesis"/>
    <property type="evidence" value="ECO:0007669"/>
    <property type="project" value="UniProtKB-ARBA"/>
</dbReference>
<dbReference type="FunFam" id="2.60.40.10:FF:000032">
    <property type="entry name" value="palladin isoform X1"/>
    <property type="match status" value="2"/>
</dbReference>
<feature type="domain" description="Ig-like" evidence="13">
    <location>
        <begin position="27"/>
        <end position="109"/>
    </location>
</feature>
<feature type="domain" description="Ig-like" evidence="13">
    <location>
        <begin position="705"/>
        <end position="792"/>
    </location>
</feature>
<evidence type="ECO:0000256" key="8">
    <source>
        <dbReference type="ARBA" id="ARBA00023157"/>
    </source>
</evidence>
<keyword evidence="16" id="KW-1185">Reference proteome</keyword>
<feature type="chain" id="PRO_5035274966" description="Down syndrome cell adhesion molecule-like protein Dscam2" evidence="12">
    <location>
        <begin position="20"/>
        <end position="1933"/>
    </location>
</feature>
<evidence type="ECO:0000256" key="10">
    <source>
        <dbReference type="SAM" id="MobiDB-lite"/>
    </source>
</evidence>
<feature type="signal peptide" evidence="12">
    <location>
        <begin position="1"/>
        <end position="19"/>
    </location>
</feature>
<organism evidence="15 16">
    <name type="scientific">Cimex lectularius</name>
    <name type="common">Bed bug</name>
    <name type="synonym">Acanthia lectularia</name>
    <dbReference type="NCBI Taxonomy" id="79782"/>
    <lineage>
        <taxon>Eukaryota</taxon>
        <taxon>Metazoa</taxon>
        <taxon>Ecdysozoa</taxon>
        <taxon>Arthropoda</taxon>
        <taxon>Hexapoda</taxon>
        <taxon>Insecta</taxon>
        <taxon>Pterygota</taxon>
        <taxon>Neoptera</taxon>
        <taxon>Paraneoptera</taxon>
        <taxon>Hemiptera</taxon>
        <taxon>Heteroptera</taxon>
        <taxon>Panheteroptera</taxon>
        <taxon>Cimicomorpha</taxon>
        <taxon>Cimicidae</taxon>
        <taxon>Cimex</taxon>
    </lineage>
</organism>
<dbReference type="FunFam" id="2.60.40.10:FF:000028">
    <property type="entry name" value="Neuronal cell adhesion molecule"/>
    <property type="match status" value="1"/>
</dbReference>
<feature type="region of interest" description="Disordered" evidence="10">
    <location>
        <begin position="1090"/>
        <end position="1109"/>
    </location>
</feature>
<sequence length="1933" mass="216163">MSGKIRLIWFVLLIKSGFGLSVEMQGPHFIVEPPHKVEFSNSSGAKIDCSAHSSPPSKIDWVLGDGSPVTKVPDLREVLSNGTLVFPPFPAELYRHDVHNVVYKCRASNPLGIIISKDVHLRAVVKQKYEVQVSDEYVISGNTAVLRCQVPSYAAEFTIVTSWIQEGVINIYPNTDTGGKFAVMSNGDLYVYRTSQSDGYKTYGCRTVHKLTGDVRASSYPGRIIITEPKGAVQPRIRVEKHSRKQVKYGEDIILPCLAQGYPIPTYRWFREESEKLMPVIGNERIHVNPSGLLYITKSRIEDKGKYICKINNTVGEEVAQVTLSVTAPLSVHIHPQTQVVDVGKEALLQCTPNGFPVTRVFWFHNGQPLTTDSKYKVSTNQLLNISSISKDDQGMYQCFVSNDWDMAQAVAELQLGDASPELTYSFSEQTLQPGPPISLKCVATGNPPPQFTWLLDGFPIPDSTRFLVGQYVTIHDDVVSHVNISSVKVEDGGEYSCIAKNTVTEILHSARINIYGPPFIRVMPKLTAVAGSDLIIKCPVAGYPIETITWERDGTILPTNRRQRVYPNGTLIIEQAQKGTDGGTYTCQAQSRQKHIARRDVEVQVILPPKILPIQAMTNLLREGMRAAISCQVIEGDLPFTFKWQRNGRDDIGSGTIIRRLDEYSTALVIEKIAATHSANYTCIVENKAGSESFTVPLTVNVPPRWTIEPSDTNVILGYDITLDCQADGYPQPAIIWRKAVGDHPGEYKDFLYEPNINFYRNGSLEFSHISKESEGHYLCEAKNGIANGVSKVIFLKVNSPANFPQKSKQIHVEKGGQAHIQCTALGDNPIQIMWKVGPQKVGEDFDPRYSVREQLLDEGMVSELGISHVFRHDTGVLSCYATNSYGHDEMTIHLVVQEPPELPKNIRVVDQQSRTLQLSWTQPYAGNSPVTSYIIQYKLISEPWEAQPSKIVVPGTQTMATVTNLHPATSYHLRILAENKLGFSDPSEVIQVTTQEEVPSGPPQDIRVEARSSTELFVQWEPPAREFWNGNLLGYHIGYTKMGNTASNMQVKTVEIGSQYGGQAILDNLAMFTSYSIVINAFNSRGPGPNSGPVRAQTKEGVPTAPPEKINCMTISSTTLEIWWDLPSVENRNGHIQGYKINYYPCEEWYETANIDIKATLNLRTTLTGLLKFTNYSISILAYTKSGDGVPSAPIFCRTAEDVPTAPEDIKVVMSNINQVLVSWLPPKQFNGDLSGYTFYMGMVENGKEGGTHKHVLSPNIHHHEIIQIQDAITYQFWVTASTKVGEGSSTRVVTITPTSKIPARIVSFSRNYHTPWKHNITLECKIVGIPLPKISWMNNGKLITSNSNRLTLKKDGSLLVRDIQFSDRGNYSCHIENQFGEDSIVYNVIVRIPPDPPVLSISNVETDSLHLKWKMKSNYDIPVLGYIINYKREHGDWEEIQIKGKENFHILQNLWCGTRYQLYITAFNKIGTGLPCDIVNASTKGTAPVKPTATQLLTFNSTAITIWLDVWGDGGCEVLYFMLEYRDERRSDWILISNHIKAKERVYTINDLQPATRYFIKVTAYNNAGSNLGIYNITTLASDGTPILPKAVPSPDLSSSAETYVNMKIIWTIIFIVLPVLSISMGCLYLRKRKEDIHCGMGESPSVAQMQNLHNRDQQYAVHSGPTHTAHSIDSTTYKTDSTDYIEDVCPYATFQLTKSPYPESTFSGNVYSGPYHSVRGSFVYHDLPSTGDTYKGRHSKDPEYTKVRRKPIRLRDPHSESQESDNLGSTDSEVKKILTLHLPISEYDTHGSDSDIDSRGIATNQDLVSFRHRLSRDMNKGGEESSSSSERSPTGARMQCPHNRKIKNKMQSNKKHHKNNGYSSHTEETSFSFNDRINPPCRFSDPRCRPRDLAELDCDISNMGLRRSSRGSVATPYRLSRESTFQIDV</sequence>
<protein>
    <recommendedName>
        <fullName evidence="17">Down syndrome cell adhesion molecule-like protein Dscam2</fullName>
    </recommendedName>
</protein>
<keyword evidence="8" id="KW-1015">Disulfide bond</keyword>
<dbReference type="SMART" id="SM00060">
    <property type="entry name" value="FN3"/>
    <property type="match status" value="6"/>
</dbReference>
<comment type="subcellular location">
    <subcellularLocation>
        <location evidence="1">Membrane</location>
        <topology evidence="1">Single-pass membrane protein</topology>
    </subcellularLocation>
</comment>
<feature type="region of interest" description="Disordered" evidence="10">
    <location>
        <begin position="1819"/>
        <end position="1877"/>
    </location>
</feature>
<feature type="domain" description="Ig-like" evidence="13">
    <location>
        <begin position="610"/>
        <end position="700"/>
    </location>
</feature>
<dbReference type="Pfam" id="PF25059">
    <property type="entry name" value="FN3_DSCAM-DSCAML_C"/>
    <property type="match status" value="1"/>
</dbReference>
<dbReference type="Pfam" id="PF00041">
    <property type="entry name" value="fn3"/>
    <property type="match status" value="5"/>
</dbReference>
<evidence type="ECO:0000256" key="12">
    <source>
        <dbReference type="SAM" id="SignalP"/>
    </source>
</evidence>
<dbReference type="Gene3D" id="2.60.40.10">
    <property type="entry name" value="Immunoglobulins"/>
    <property type="match status" value="16"/>
</dbReference>
<feature type="compositionally biased region" description="Polar residues" evidence="10">
    <location>
        <begin position="1864"/>
        <end position="1877"/>
    </location>
</feature>
<evidence type="ECO:0000313" key="16">
    <source>
        <dbReference type="Proteomes" id="UP000494040"/>
    </source>
</evidence>
<dbReference type="Pfam" id="PF13927">
    <property type="entry name" value="Ig_3"/>
    <property type="match status" value="5"/>
</dbReference>
<dbReference type="PRINTS" id="PR00014">
    <property type="entry name" value="FNTYPEIII"/>
</dbReference>
<dbReference type="InterPro" id="IPR013098">
    <property type="entry name" value="Ig_I-set"/>
</dbReference>
<reference evidence="15" key="1">
    <citation type="submission" date="2022-01" db="UniProtKB">
        <authorList>
            <consortium name="EnsemblMetazoa"/>
        </authorList>
    </citation>
    <scope>IDENTIFICATION</scope>
</reference>
<dbReference type="CDD" id="cd20956">
    <property type="entry name" value="IgI_4_Dscam"/>
    <property type="match status" value="1"/>
</dbReference>
<feature type="compositionally biased region" description="Basic residues" evidence="10">
    <location>
        <begin position="1846"/>
        <end position="1863"/>
    </location>
</feature>
<dbReference type="FunFam" id="2.60.40.10:FF:000678">
    <property type="entry name" value="Down syndrome cell adhesion molecule-like protein Dscam2"/>
    <property type="match status" value="1"/>
</dbReference>
<dbReference type="InterPro" id="IPR013783">
    <property type="entry name" value="Ig-like_fold"/>
</dbReference>
<dbReference type="GO" id="GO:0098609">
    <property type="term" value="P:cell-cell adhesion"/>
    <property type="evidence" value="ECO:0007669"/>
    <property type="project" value="TreeGrafter"/>
</dbReference>
<dbReference type="FunFam" id="2.60.40.10:FF:000093">
    <property type="entry name" value="Down syndrome cell adhesion molecule, isoform B"/>
    <property type="match status" value="1"/>
</dbReference>
<feature type="domain" description="Ig-like" evidence="13">
    <location>
        <begin position="1305"/>
        <end position="1394"/>
    </location>
</feature>
<dbReference type="InterPro" id="IPR007110">
    <property type="entry name" value="Ig-like_dom"/>
</dbReference>
<dbReference type="Proteomes" id="UP000494040">
    <property type="component" value="Unassembled WGS sequence"/>
</dbReference>
<dbReference type="RefSeq" id="XP_014256768.1">
    <property type="nucleotide sequence ID" value="XM_014401282.2"/>
</dbReference>
<dbReference type="PANTHER" id="PTHR44170:SF56">
    <property type="entry name" value="FIBRONECTIN TYPE-III DOMAIN-CONTAINING PROTEIN"/>
    <property type="match status" value="1"/>
</dbReference>
<dbReference type="FunFam" id="2.60.40.10:FF:000104">
    <property type="entry name" value="Down syndrome cell adhesion molecule b"/>
    <property type="match status" value="1"/>
</dbReference>
<evidence type="ECO:0000256" key="5">
    <source>
        <dbReference type="ARBA" id="ARBA00022889"/>
    </source>
</evidence>
<dbReference type="CDD" id="cd20954">
    <property type="entry name" value="IgI_7_Dscam"/>
    <property type="match status" value="1"/>
</dbReference>
<dbReference type="FunFam" id="2.60.40.10:FF:000324">
    <property type="entry name" value="Down syndrome cell adhesion molecule, isoform D"/>
    <property type="match status" value="1"/>
</dbReference>
<evidence type="ECO:0000256" key="9">
    <source>
        <dbReference type="ARBA" id="ARBA00023319"/>
    </source>
</evidence>
<feature type="domain" description="Fibronectin type-III" evidence="14">
    <location>
        <begin position="1396"/>
        <end position="1489"/>
    </location>
</feature>
<dbReference type="SUPFAM" id="SSF49265">
    <property type="entry name" value="Fibronectin type III"/>
    <property type="match status" value="3"/>
</dbReference>
<evidence type="ECO:0000259" key="13">
    <source>
        <dbReference type="PROSITE" id="PS50835"/>
    </source>
</evidence>
<feature type="domain" description="Fibronectin type-III" evidence="14">
    <location>
        <begin position="1004"/>
        <end position="1103"/>
    </location>
</feature>
<dbReference type="InterPro" id="IPR056754">
    <property type="entry name" value="DSCAM/DSCAML_C"/>
</dbReference>
<accession>A0A8I6S5Y8</accession>
<dbReference type="SUPFAM" id="SSF48726">
    <property type="entry name" value="Immunoglobulin"/>
    <property type="match status" value="10"/>
</dbReference>
<feature type="domain" description="Ig-like" evidence="13">
    <location>
        <begin position="802"/>
        <end position="895"/>
    </location>
</feature>
<evidence type="ECO:0000256" key="3">
    <source>
        <dbReference type="ARBA" id="ARBA00022729"/>
    </source>
</evidence>
<evidence type="ECO:0000256" key="6">
    <source>
        <dbReference type="ARBA" id="ARBA00022989"/>
    </source>
</evidence>
<dbReference type="KEGG" id="clec:106670715"/>
<dbReference type="CDD" id="cd00063">
    <property type="entry name" value="FN3"/>
    <property type="match status" value="6"/>
</dbReference>
<keyword evidence="4" id="KW-0677">Repeat</keyword>
<keyword evidence="2 11" id="KW-0812">Transmembrane</keyword>
<feature type="domain" description="Ig-like" evidence="13">
    <location>
        <begin position="329"/>
        <end position="415"/>
    </location>
</feature>
<dbReference type="Pfam" id="PF07679">
    <property type="entry name" value="I-set"/>
    <property type="match status" value="3"/>
</dbReference>
<proteinExistence type="predicted"/>
<dbReference type="PANTHER" id="PTHR44170">
    <property type="entry name" value="PROTEIN SIDEKICK"/>
    <property type="match status" value="1"/>
</dbReference>
<evidence type="ECO:0000256" key="7">
    <source>
        <dbReference type="ARBA" id="ARBA00023136"/>
    </source>
</evidence>
<dbReference type="GO" id="GO:0016020">
    <property type="term" value="C:membrane"/>
    <property type="evidence" value="ECO:0007669"/>
    <property type="project" value="UniProtKB-SubCell"/>
</dbReference>
<feature type="transmembrane region" description="Helical" evidence="11">
    <location>
        <begin position="1612"/>
        <end position="1633"/>
    </location>
</feature>
<feature type="domain" description="Fibronectin type-III" evidence="14">
    <location>
        <begin position="904"/>
        <end position="999"/>
    </location>
</feature>
<feature type="domain" description="Fibronectin type-III" evidence="14">
    <location>
        <begin position="1208"/>
        <end position="1304"/>
    </location>
</feature>
<dbReference type="FunFam" id="2.60.40.10:FF:000017">
    <property type="entry name" value="Down syndrome cell adhesion molecule b"/>
    <property type="match status" value="2"/>
</dbReference>
<keyword evidence="5" id="KW-0130">Cell adhesion</keyword>
<dbReference type="GeneID" id="106670715"/>
<dbReference type="SMART" id="SM00408">
    <property type="entry name" value="IGc2"/>
    <property type="match status" value="8"/>
</dbReference>
<evidence type="ECO:0000256" key="1">
    <source>
        <dbReference type="ARBA" id="ARBA00004167"/>
    </source>
</evidence>
<dbReference type="InterPro" id="IPR036179">
    <property type="entry name" value="Ig-like_dom_sf"/>
</dbReference>
<keyword evidence="9" id="KW-0393">Immunoglobulin domain</keyword>
<keyword evidence="7 11" id="KW-0472">Membrane</keyword>
<dbReference type="OrthoDB" id="5982258at2759"/>
<evidence type="ECO:0000256" key="2">
    <source>
        <dbReference type="ARBA" id="ARBA00022692"/>
    </source>
</evidence>
<dbReference type="InterPro" id="IPR003598">
    <property type="entry name" value="Ig_sub2"/>
</dbReference>
<feature type="domain" description="Ig-like" evidence="13">
    <location>
        <begin position="518"/>
        <end position="598"/>
    </location>
</feature>
<keyword evidence="3 12" id="KW-0732">Signal</keyword>
<dbReference type="SMART" id="SM00409">
    <property type="entry name" value="IG"/>
    <property type="match status" value="10"/>
</dbReference>
<dbReference type="PROSITE" id="PS50853">
    <property type="entry name" value="FN3"/>
    <property type="match status" value="6"/>
</dbReference>
<evidence type="ECO:0000256" key="4">
    <source>
        <dbReference type="ARBA" id="ARBA00022737"/>
    </source>
</evidence>
<name>A0A8I6S5Y8_CIMLE</name>
<feature type="domain" description="Ig-like" evidence="13">
    <location>
        <begin position="110"/>
        <end position="221"/>
    </location>
</feature>
<feature type="domain" description="Ig-like" evidence="13">
    <location>
        <begin position="235"/>
        <end position="325"/>
    </location>
</feature>
<dbReference type="CDD" id="cd20958">
    <property type="entry name" value="IgI_5_Dscam"/>
    <property type="match status" value="1"/>
</dbReference>
<feature type="domain" description="Ig-like" evidence="13">
    <location>
        <begin position="421"/>
        <end position="514"/>
    </location>
</feature>
<dbReference type="CTD" id="2769008"/>
<evidence type="ECO:0008006" key="17">
    <source>
        <dbReference type="Google" id="ProtNLM"/>
    </source>
</evidence>
<evidence type="ECO:0000313" key="15">
    <source>
        <dbReference type="EnsemblMetazoa" id="XP_014256768.1"/>
    </source>
</evidence>
<dbReference type="OMA" id="NFRWERN"/>
<feature type="region of interest" description="Disordered" evidence="10">
    <location>
        <begin position="1731"/>
        <end position="1776"/>
    </location>
</feature>
<dbReference type="InterPro" id="IPR036116">
    <property type="entry name" value="FN3_sf"/>
</dbReference>
<keyword evidence="6 11" id="KW-1133">Transmembrane helix</keyword>
<dbReference type="InterPro" id="IPR003961">
    <property type="entry name" value="FN3_dom"/>
</dbReference>
<dbReference type="FunFam" id="2.60.40.10:FF:000310">
    <property type="entry name" value="Down syndrome cell adhesion molecule, isoform D"/>
    <property type="match status" value="1"/>
</dbReference>
<feature type="domain" description="Fibronectin type-III" evidence="14">
    <location>
        <begin position="1108"/>
        <end position="1204"/>
    </location>
</feature>
<dbReference type="EnsemblMetazoa" id="XM_014401282.2">
    <property type="protein sequence ID" value="XP_014256768.1"/>
    <property type="gene ID" value="LOC106670715"/>
</dbReference>
<evidence type="ECO:0000256" key="11">
    <source>
        <dbReference type="SAM" id="Phobius"/>
    </source>
</evidence>
<dbReference type="PROSITE" id="PS50835">
    <property type="entry name" value="IG_LIKE"/>
    <property type="match status" value="10"/>
</dbReference>
<feature type="domain" description="Fibronectin type-III" evidence="14">
    <location>
        <begin position="1490"/>
        <end position="1591"/>
    </location>
</feature>
<dbReference type="InterPro" id="IPR003599">
    <property type="entry name" value="Ig_sub"/>
</dbReference>
<evidence type="ECO:0000259" key="14">
    <source>
        <dbReference type="PROSITE" id="PS50853"/>
    </source>
</evidence>